<dbReference type="Pfam" id="PF02801">
    <property type="entry name" value="Ketoacyl-synt_C"/>
    <property type="match status" value="1"/>
</dbReference>
<evidence type="ECO:0000256" key="9">
    <source>
        <dbReference type="ARBA" id="ARBA00023160"/>
    </source>
</evidence>
<dbReference type="InterPro" id="IPR014030">
    <property type="entry name" value="Ketoacyl_synth_N"/>
</dbReference>
<evidence type="ECO:0000313" key="18">
    <source>
        <dbReference type="EMBL" id="RBP62627.1"/>
    </source>
</evidence>
<dbReference type="InterPro" id="IPR017568">
    <property type="entry name" value="3-oxoacyl-ACP_synth-2"/>
</dbReference>
<dbReference type="AlphaFoldDB" id="A0A366I5P4"/>
<dbReference type="InterPro" id="IPR016039">
    <property type="entry name" value="Thiolase-like"/>
</dbReference>
<proteinExistence type="inferred from homology"/>
<dbReference type="Gene3D" id="3.40.47.10">
    <property type="match status" value="1"/>
</dbReference>
<evidence type="ECO:0000256" key="5">
    <source>
        <dbReference type="ARBA" id="ARBA00022516"/>
    </source>
</evidence>
<evidence type="ECO:0000256" key="13">
    <source>
        <dbReference type="ARBA" id="ARBA00047659"/>
    </source>
</evidence>
<dbReference type="PANTHER" id="PTHR11712:SF336">
    <property type="entry name" value="3-OXOACYL-[ACYL-CARRIER-PROTEIN] SYNTHASE, MITOCHONDRIAL"/>
    <property type="match status" value="1"/>
</dbReference>
<evidence type="ECO:0000256" key="1">
    <source>
        <dbReference type="ARBA" id="ARBA00005194"/>
    </source>
</evidence>
<evidence type="ECO:0000256" key="8">
    <source>
        <dbReference type="ARBA" id="ARBA00023098"/>
    </source>
</evidence>
<dbReference type="UniPathway" id="UPA00094"/>
<keyword evidence="5 14" id="KW-0444">Lipid biosynthesis</keyword>
<keyword evidence="6 14" id="KW-0808">Transferase</keyword>
<dbReference type="EC" id="2.3.1.179" evidence="3 14"/>
<sequence length="411" mass="44273">MNRVVITGMGTINPLGSSISEFWDNIVAGKCGIDEITHFNTDTFEVKCAGEVKEFNPEKYIHKRELKRLDKYSQFALYAAHEAYNDAKLGDYEIDRERIGVFVSSGIGGIDTIQDQTKKMFDKGVDRVSPYFVPMMISNMAAGNVAIALEAKGPCLNVVTACASATNAIGEAFRKIQYGEIDIAIAGGTEASINELGISGFMAMKALSRATDPKRASIPFDKDREGFVMGEGAGILILESLENAQKRGATIYAELVGYGITCDAHHITSPAPEGEGAMRSMKNALKDAHLNTSEVSYINAHGTSTYYNDLNESLAIKALFGDDDITPPVSSTKSMIGHLLGASGSVEAIACVKAIQDDILPPTIGYKTPDPECDLDYVPNESRKTEVNVVLSNSLGFGGHNATIVLKKFTK</sequence>
<organism evidence="18 19">
    <name type="scientific">Alkalibaculum bacchi</name>
    <dbReference type="NCBI Taxonomy" id="645887"/>
    <lineage>
        <taxon>Bacteria</taxon>
        <taxon>Bacillati</taxon>
        <taxon>Bacillota</taxon>
        <taxon>Clostridia</taxon>
        <taxon>Eubacteriales</taxon>
        <taxon>Eubacteriaceae</taxon>
        <taxon>Alkalibaculum</taxon>
    </lineage>
</organism>
<evidence type="ECO:0000256" key="4">
    <source>
        <dbReference type="ARBA" id="ARBA00014657"/>
    </source>
</evidence>
<evidence type="ECO:0000256" key="10">
    <source>
        <dbReference type="ARBA" id="ARBA00023315"/>
    </source>
</evidence>
<comment type="similarity">
    <text evidence="2 14 16">Belongs to the thiolase-like superfamily. Beta-ketoacyl-ACP synthases family.</text>
</comment>
<feature type="domain" description="Ketosynthase family 3 (KS3)" evidence="17">
    <location>
        <begin position="1"/>
        <end position="408"/>
    </location>
</feature>
<dbReference type="FunFam" id="3.40.47.10:FF:000009">
    <property type="entry name" value="3-oxoacyl-[acyl-carrier-protein] synthase 2"/>
    <property type="match status" value="1"/>
</dbReference>
<evidence type="ECO:0000256" key="7">
    <source>
        <dbReference type="ARBA" id="ARBA00022832"/>
    </source>
</evidence>
<evidence type="ECO:0000256" key="2">
    <source>
        <dbReference type="ARBA" id="ARBA00008467"/>
    </source>
</evidence>
<dbReference type="InterPro" id="IPR000794">
    <property type="entry name" value="Beta-ketoacyl_synthase"/>
</dbReference>
<keyword evidence="19" id="KW-1185">Reference proteome</keyword>
<comment type="pathway">
    <text evidence="1 14">Lipid metabolism; fatty acid biosynthesis.</text>
</comment>
<comment type="function">
    <text evidence="11 14">Involved in the type II fatty acid elongation cycle. Catalyzes the elongation of a wide range of acyl-ACP by the addition of two carbons from malonyl-ACP to an acyl acceptor. Can efficiently catalyze the conversion of palmitoleoyl-ACP (cis-hexadec-9-enoyl-ACP) to cis-vaccenoyl-ACP (cis-octadec-11-enoyl-ACP), an essential step in the thermal regulation of fatty acid composition.</text>
</comment>
<dbReference type="GO" id="GO:0005829">
    <property type="term" value="C:cytosol"/>
    <property type="evidence" value="ECO:0007669"/>
    <property type="project" value="TreeGrafter"/>
</dbReference>
<evidence type="ECO:0000256" key="11">
    <source>
        <dbReference type="ARBA" id="ARBA00024006"/>
    </source>
</evidence>
<dbReference type="PANTHER" id="PTHR11712">
    <property type="entry name" value="POLYKETIDE SYNTHASE-RELATED"/>
    <property type="match status" value="1"/>
</dbReference>
<dbReference type="OrthoDB" id="9808669at2"/>
<dbReference type="GO" id="GO:0006633">
    <property type="term" value="P:fatty acid biosynthetic process"/>
    <property type="evidence" value="ECO:0007669"/>
    <property type="project" value="UniProtKB-UniRule"/>
</dbReference>
<dbReference type="InterPro" id="IPR020841">
    <property type="entry name" value="PKS_Beta-ketoAc_synthase_dom"/>
</dbReference>
<dbReference type="CDD" id="cd00834">
    <property type="entry name" value="KAS_I_II"/>
    <property type="match status" value="1"/>
</dbReference>
<feature type="active site" description="For beta-ketoacyl synthase activity" evidence="15">
    <location>
        <position position="162"/>
    </location>
</feature>
<dbReference type="Proteomes" id="UP000253490">
    <property type="component" value="Unassembled WGS sequence"/>
</dbReference>
<keyword evidence="8" id="KW-0443">Lipid metabolism</keyword>
<dbReference type="NCBIfam" id="TIGR03150">
    <property type="entry name" value="fabF"/>
    <property type="match status" value="1"/>
</dbReference>
<evidence type="ECO:0000256" key="12">
    <source>
        <dbReference type="ARBA" id="ARBA00047318"/>
    </source>
</evidence>
<dbReference type="Pfam" id="PF00109">
    <property type="entry name" value="ketoacyl-synt"/>
    <property type="match status" value="1"/>
</dbReference>
<dbReference type="GO" id="GO:0004315">
    <property type="term" value="F:3-oxoacyl-[acyl-carrier-protein] synthase activity"/>
    <property type="evidence" value="ECO:0007669"/>
    <property type="project" value="UniProtKB-UniRule"/>
</dbReference>
<reference evidence="18 19" key="1">
    <citation type="submission" date="2018-06" db="EMBL/GenBank/DDBJ databases">
        <title>Genomic Encyclopedia of Type Strains, Phase IV (KMG-IV): sequencing the most valuable type-strain genomes for metagenomic binning, comparative biology and taxonomic classification.</title>
        <authorList>
            <person name="Goeker M."/>
        </authorList>
    </citation>
    <scope>NUCLEOTIDE SEQUENCE [LARGE SCALE GENOMIC DNA]</scope>
    <source>
        <strain evidence="18 19">DSM 22112</strain>
    </source>
</reference>
<dbReference type="PROSITE" id="PS00606">
    <property type="entry name" value="KS3_1"/>
    <property type="match status" value="1"/>
</dbReference>
<evidence type="ECO:0000256" key="3">
    <source>
        <dbReference type="ARBA" id="ARBA00012356"/>
    </source>
</evidence>
<dbReference type="EMBL" id="QNRX01000011">
    <property type="protein sequence ID" value="RBP62627.1"/>
    <property type="molecule type" value="Genomic_DNA"/>
</dbReference>
<dbReference type="SUPFAM" id="SSF53901">
    <property type="entry name" value="Thiolase-like"/>
    <property type="match status" value="2"/>
</dbReference>
<evidence type="ECO:0000256" key="14">
    <source>
        <dbReference type="PIRNR" id="PIRNR000447"/>
    </source>
</evidence>
<dbReference type="PROSITE" id="PS52004">
    <property type="entry name" value="KS3_2"/>
    <property type="match status" value="1"/>
</dbReference>
<evidence type="ECO:0000256" key="15">
    <source>
        <dbReference type="PIRSR" id="PIRSR000447-1"/>
    </source>
</evidence>
<keyword evidence="9 14" id="KW-0275">Fatty acid biosynthesis</keyword>
<comment type="caution">
    <text evidence="18">The sequence shown here is derived from an EMBL/GenBank/DDBJ whole genome shotgun (WGS) entry which is preliminary data.</text>
</comment>
<dbReference type="RefSeq" id="WP_113920947.1">
    <property type="nucleotide sequence ID" value="NZ_QNRX01000011.1"/>
</dbReference>
<keyword evidence="10 14" id="KW-0012">Acyltransferase</keyword>
<evidence type="ECO:0000256" key="6">
    <source>
        <dbReference type="ARBA" id="ARBA00022679"/>
    </source>
</evidence>
<evidence type="ECO:0000256" key="16">
    <source>
        <dbReference type="RuleBase" id="RU003694"/>
    </source>
</evidence>
<keyword evidence="7" id="KW-0276">Fatty acid metabolism</keyword>
<comment type="catalytic activity">
    <reaction evidence="12 14">
        <text>(9Z)-hexadecenoyl-[ACP] + malonyl-[ACP] + H(+) = 3-oxo-(11Z)-octadecenoyl-[ACP] + holo-[ACP] + CO2</text>
        <dbReference type="Rhea" id="RHEA:55040"/>
        <dbReference type="Rhea" id="RHEA-COMP:9623"/>
        <dbReference type="Rhea" id="RHEA-COMP:9685"/>
        <dbReference type="Rhea" id="RHEA-COMP:10800"/>
        <dbReference type="Rhea" id="RHEA-COMP:14074"/>
        <dbReference type="ChEBI" id="CHEBI:15378"/>
        <dbReference type="ChEBI" id="CHEBI:16526"/>
        <dbReference type="ChEBI" id="CHEBI:64479"/>
        <dbReference type="ChEBI" id="CHEBI:78449"/>
        <dbReference type="ChEBI" id="CHEBI:83989"/>
        <dbReference type="ChEBI" id="CHEBI:138538"/>
        <dbReference type="EC" id="2.3.1.179"/>
    </reaction>
</comment>
<evidence type="ECO:0000313" key="19">
    <source>
        <dbReference type="Proteomes" id="UP000253490"/>
    </source>
</evidence>
<name>A0A366I5P4_9FIRM</name>
<dbReference type="InterPro" id="IPR018201">
    <property type="entry name" value="Ketoacyl_synth_AS"/>
</dbReference>
<dbReference type="InterPro" id="IPR014031">
    <property type="entry name" value="Ketoacyl_synth_C"/>
</dbReference>
<dbReference type="SMART" id="SM00825">
    <property type="entry name" value="PKS_KS"/>
    <property type="match status" value="1"/>
</dbReference>
<accession>A0A366I5P4</accession>
<protein>
    <recommendedName>
        <fullName evidence="4 14">3-oxoacyl-[acyl-carrier-protein] synthase 2</fullName>
        <ecNumber evidence="3 14">2.3.1.179</ecNumber>
    </recommendedName>
</protein>
<evidence type="ECO:0000259" key="17">
    <source>
        <dbReference type="PROSITE" id="PS52004"/>
    </source>
</evidence>
<dbReference type="PIRSF" id="PIRSF000447">
    <property type="entry name" value="KAS_II"/>
    <property type="match status" value="1"/>
</dbReference>
<gene>
    <name evidence="18" type="ORF">DES36_11160</name>
</gene>
<dbReference type="NCBIfam" id="NF005589">
    <property type="entry name" value="PRK07314.1"/>
    <property type="match status" value="1"/>
</dbReference>
<comment type="catalytic activity">
    <reaction evidence="13 14">
        <text>a fatty acyl-[ACP] + malonyl-[ACP] + H(+) = a 3-oxoacyl-[ACP] + holo-[ACP] + CO2</text>
        <dbReference type="Rhea" id="RHEA:22836"/>
        <dbReference type="Rhea" id="RHEA-COMP:9623"/>
        <dbReference type="Rhea" id="RHEA-COMP:9685"/>
        <dbReference type="Rhea" id="RHEA-COMP:9916"/>
        <dbReference type="Rhea" id="RHEA-COMP:14125"/>
        <dbReference type="ChEBI" id="CHEBI:15378"/>
        <dbReference type="ChEBI" id="CHEBI:16526"/>
        <dbReference type="ChEBI" id="CHEBI:64479"/>
        <dbReference type="ChEBI" id="CHEBI:78449"/>
        <dbReference type="ChEBI" id="CHEBI:78776"/>
        <dbReference type="ChEBI" id="CHEBI:138651"/>
    </reaction>
</comment>